<dbReference type="EMBL" id="JAQQBZ010000031">
    <property type="protein sequence ID" value="MFM0597455.1"/>
    <property type="molecule type" value="Genomic_DNA"/>
</dbReference>
<keyword evidence="3" id="KW-1185">Reference proteome</keyword>
<comment type="similarity">
    <text evidence="1">Belongs to the HyuE racemase family.</text>
</comment>
<dbReference type="Proteomes" id="UP001629367">
    <property type="component" value="Unassembled WGS sequence"/>
</dbReference>
<protein>
    <submittedName>
        <fullName evidence="2">Aspartate/glutamate racemase family protein</fullName>
    </submittedName>
</protein>
<sequence length="218" mass="22572">MHEILLLNPNTSTETTAMMVAIARSCVPSGYTVSGETAARGVPMILDAEHLHAAGGEVVESWARHVGKVSGIVISAFGDPGIDLLRGLTDVPIVGICESSILEAARGGRRFGIATVTPDLVKPIDASVDALGLSGVYTGIRLTSEDPQELASDPLRLEEALADAVVACIEQDGAEAVVIGGGPLGQAAIGLAHRFRVPVIAPIPAAMRKLTEILKLDL</sequence>
<dbReference type="InterPro" id="IPR015942">
    <property type="entry name" value="Asp/Glu/hydantoin_racemase"/>
</dbReference>
<organism evidence="2 3">
    <name type="scientific">Paraburkholderia dilworthii</name>
    <dbReference type="NCBI Taxonomy" id="948106"/>
    <lineage>
        <taxon>Bacteria</taxon>
        <taxon>Pseudomonadati</taxon>
        <taxon>Pseudomonadota</taxon>
        <taxon>Betaproteobacteria</taxon>
        <taxon>Burkholderiales</taxon>
        <taxon>Burkholderiaceae</taxon>
        <taxon>Paraburkholderia</taxon>
    </lineage>
</organism>
<evidence type="ECO:0000313" key="2">
    <source>
        <dbReference type="EMBL" id="MFM0597455.1"/>
    </source>
</evidence>
<accession>A0ABW9DHH1</accession>
<dbReference type="Gene3D" id="3.40.50.12500">
    <property type="match status" value="1"/>
</dbReference>
<dbReference type="PANTHER" id="PTHR28047:SF5">
    <property type="entry name" value="PROTEIN DCG1"/>
    <property type="match status" value="1"/>
</dbReference>
<proteinExistence type="inferred from homology"/>
<gene>
    <name evidence="2" type="ORF">PQQ68_30925</name>
</gene>
<dbReference type="PANTHER" id="PTHR28047">
    <property type="entry name" value="PROTEIN DCG1"/>
    <property type="match status" value="1"/>
</dbReference>
<evidence type="ECO:0000256" key="1">
    <source>
        <dbReference type="ARBA" id="ARBA00038414"/>
    </source>
</evidence>
<dbReference type="InterPro" id="IPR053714">
    <property type="entry name" value="Iso_Racemase_Enz_sf"/>
</dbReference>
<name>A0ABW9DHH1_9BURK</name>
<evidence type="ECO:0000313" key="3">
    <source>
        <dbReference type="Proteomes" id="UP001629367"/>
    </source>
</evidence>
<comment type="caution">
    <text evidence="2">The sequence shown here is derived from an EMBL/GenBank/DDBJ whole genome shotgun (WGS) entry which is preliminary data.</text>
</comment>
<dbReference type="Pfam" id="PF01177">
    <property type="entry name" value="Asp_Glu_race"/>
    <property type="match status" value="1"/>
</dbReference>
<reference evidence="2 3" key="1">
    <citation type="journal article" date="2024" name="Chem. Sci.">
        <title>Discovery of megapolipeptins by genome mining of a Burkholderiales bacteria collection.</title>
        <authorList>
            <person name="Paulo B.S."/>
            <person name="Recchia M.J.J."/>
            <person name="Lee S."/>
            <person name="Fergusson C.H."/>
            <person name="Romanowski S.B."/>
            <person name="Hernandez A."/>
            <person name="Krull N."/>
            <person name="Liu D.Y."/>
            <person name="Cavanagh H."/>
            <person name="Bos A."/>
            <person name="Gray C.A."/>
            <person name="Murphy B.T."/>
            <person name="Linington R.G."/>
            <person name="Eustaquio A.S."/>
        </authorList>
    </citation>
    <scope>NUCLEOTIDE SEQUENCE [LARGE SCALE GENOMIC DNA]</scope>
    <source>
        <strain evidence="2 3">RL17-335-BIF-A</strain>
    </source>
</reference>
<dbReference type="InterPro" id="IPR052186">
    <property type="entry name" value="Hydantoin_racemase-like"/>
</dbReference>